<accession>A0A6H2A0N0</accession>
<evidence type="ECO:0008006" key="2">
    <source>
        <dbReference type="Google" id="ProtNLM"/>
    </source>
</evidence>
<sequence length="297" mass="32392">MATEEQTAYNATFNLYSGAAIRVAQRLTIPYRTVSKLSFVLDKVGAPTGNITFTIRKVSDDSVISSKVWGDASGLSTSAVWQEVTFDAPQDINEEVRICTEFATGDVDNRIRLWLQQPSIKADEYAEYYYSGGPWTSATSYDCAYIYTYTLGGIPKVTTQAVTDIAPEALTGNGTITDKGDAAVTQHGHCWDTSANPTVALLTKTQNGAAPNLGQFSSSITGLTPGILYYIRAYATNSYGTGYGADVTNTQGTALGRRYLWIEGKCLHYFDEYGIERILEGTTVAAGYADLPWYFFT</sequence>
<evidence type="ECO:0000313" key="1">
    <source>
        <dbReference type="EMBL" id="QJA53743.1"/>
    </source>
</evidence>
<dbReference type="EMBL" id="MT144447">
    <property type="protein sequence ID" value="QJA53743.1"/>
    <property type="molecule type" value="Genomic_DNA"/>
</dbReference>
<protein>
    <recommendedName>
        <fullName evidence="2">Fibronectin type-III domain-containing protein</fullName>
    </recommendedName>
</protein>
<reference evidence="1" key="1">
    <citation type="submission" date="2020-03" db="EMBL/GenBank/DDBJ databases">
        <title>The deep terrestrial virosphere.</title>
        <authorList>
            <person name="Holmfeldt K."/>
            <person name="Nilsson E."/>
            <person name="Simone D."/>
            <person name="Lopez-Fernandez M."/>
            <person name="Wu X."/>
            <person name="de Brujin I."/>
            <person name="Lundin D."/>
            <person name="Andersson A."/>
            <person name="Bertilsson S."/>
            <person name="Dopson M."/>
        </authorList>
    </citation>
    <scope>NUCLEOTIDE SEQUENCE</scope>
    <source>
        <strain evidence="1">TM448A03878</strain>
    </source>
</reference>
<organism evidence="1">
    <name type="scientific">viral metagenome</name>
    <dbReference type="NCBI Taxonomy" id="1070528"/>
    <lineage>
        <taxon>unclassified sequences</taxon>
        <taxon>metagenomes</taxon>
        <taxon>organismal metagenomes</taxon>
    </lineage>
</organism>
<dbReference type="AlphaFoldDB" id="A0A6H2A0N0"/>
<name>A0A6H2A0N0_9ZZZZ</name>
<proteinExistence type="predicted"/>
<gene>
    <name evidence="1" type="ORF">TM448A03878_0003</name>
</gene>